<keyword evidence="3" id="KW-1185">Reference proteome</keyword>
<reference evidence="2 3" key="1">
    <citation type="submission" date="2016-02" db="EMBL/GenBank/DDBJ databases">
        <title>Genome analysis of coral dinoflagellate symbionts highlights evolutionary adaptations to a symbiotic lifestyle.</title>
        <authorList>
            <person name="Aranda M."/>
            <person name="Li Y."/>
            <person name="Liew Y.J."/>
            <person name="Baumgarten S."/>
            <person name="Simakov O."/>
            <person name="Wilson M."/>
            <person name="Piel J."/>
            <person name="Ashoor H."/>
            <person name="Bougouffa S."/>
            <person name="Bajic V.B."/>
            <person name="Ryu T."/>
            <person name="Ravasi T."/>
            <person name="Bayer T."/>
            <person name="Micklem G."/>
            <person name="Kim H."/>
            <person name="Bhak J."/>
            <person name="Lajeunesse T.C."/>
            <person name="Voolstra C.R."/>
        </authorList>
    </citation>
    <scope>NUCLEOTIDE SEQUENCE [LARGE SCALE GENOMIC DNA]</scope>
    <source>
        <strain evidence="2 3">CCMP2467</strain>
    </source>
</reference>
<gene>
    <name evidence="2" type="ORF">AK812_SmicGene11851</name>
</gene>
<dbReference type="OrthoDB" id="437440at2759"/>
<evidence type="ECO:0000313" key="3">
    <source>
        <dbReference type="Proteomes" id="UP000186817"/>
    </source>
</evidence>
<dbReference type="Proteomes" id="UP000186817">
    <property type="component" value="Unassembled WGS sequence"/>
</dbReference>
<name>A0A1Q9EC41_SYMMI</name>
<feature type="region of interest" description="Disordered" evidence="1">
    <location>
        <begin position="75"/>
        <end position="94"/>
    </location>
</feature>
<comment type="caution">
    <text evidence="2">The sequence shown here is derived from an EMBL/GenBank/DDBJ whole genome shotgun (WGS) entry which is preliminary data.</text>
</comment>
<proteinExistence type="predicted"/>
<feature type="region of interest" description="Disordered" evidence="1">
    <location>
        <begin position="33"/>
        <end position="58"/>
    </location>
</feature>
<sequence>MALAPGPYLKAPASAPALAKNVQSGRDLMQGSTTMSRSLLRPPLPPHRGTEPALQPPLHARPHVATVMKAGEETLPVFGPVEARPGGQPDSRKTSATMLESCASMVPEKVLAEAFHHVATGNFYAGGPMLAEGGLRLPSEQLVAKPK</sequence>
<accession>A0A1Q9EC41</accession>
<organism evidence="2 3">
    <name type="scientific">Symbiodinium microadriaticum</name>
    <name type="common">Dinoflagellate</name>
    <name type="synonym">Zooxanthella microadriatica</name>
    <dbReference type="NCBI Taxonomy" id="2951"/>
    <lineage>
        <taxon>Eukaryota</taxon>
        <taxon>Sar</taxon>
        <taxon>Alveolata</taxon>
        <taxon>Dinophyceae</taxon>
        <taxon>Suessiales</taxon>
        <taxon>Symbiodiniaceae</taxon>
        <taxon>Symbiodinium</taxon>
    </lineage>
</organism>
<dbReference type="EMBL" id="LSRX01000196">
    <property type="protein sequence ID" value="OLQ04995.1"/>
    <property type="molecule type" value="Genomic_DNA"/>
</dbReference>
<dbReference type="AlphaFoldDB" id="A0A1Q9EC41"/>
<evidence type="ECO:0000313" key="2">
    <source>
        <dbReference type="EMBL" id="OLQ04995.1"/>
    </source>
</evidence>
<protein>
    <submittedName>
        <fullName evidence="2">Uncharacterized protein</fullName>
    </submittedName>
</protein>
<evidence type="ECO:0000256" key="1">
    <source>
        <dbReference type="SAM" id="MobiDB-lite"/>
    </source>
</evidence>